<dbReference type="AlphaFoldDB" id="A0A0E9U0J7"/>
<name>A0A0E9U0J7_ANGAN</name>
<sequence>MSAGVANGNRRFRVGAVP</sequence>
<proteinExistence type="predicted"/>
<evidence type="ECO:0000313" key="1">
    <source>
        <dbReference type="EMBL" id="JAH59424.1"/>
    </source>
</evidence>
<accession>A0A0E9U0J7</accession>
<dbReference type="EMBL" id="GBXM01049153">
    <property type="protein sequence ID" value="JAH59424.1"/>
    <property type="molecule type" value="Transcribed_RNA"/>
</dbReference>
<organism evidence="1">
    <name type="scientific">Anguilla anguilla</name>
    <name type="common">European freshwater eel</name>
    <name type="synonym">Muraena anguilla</name>
    <dbReference type="NCBI Taxonomy" id="7936"/>
    <lineage>
        <taxon>Eukaryota</taxon>
        <taxon>Metazoa</taxon>
        <taxon>Chordata</taxon>
        <taxon>Craniata</taxon>
        <taxon>Vertebrata</taxon>
        <taxon>Euteleostomi</taxon>
        <taxon>Actinopterygii</taxon>
        <taxon>Neopterygii</taxon>
        <taxon>Teleostei</taxon>
        <taxon>Anguilliformes</taxon>
        <taxon>Anguillidae</taxon>
        <taxon>Anguilla</taxon>
    </lineage>
</organism>
<reference evidence="1" key="2">
    <citation type="journal article" date="2015" name="Fish Shellfish Immunol.">
        <title>Early steps in the European eel (Anguilla anguilla)-Vibrio vulnificus interaction in the gills: Role of the RtxA13 toxin.</title>
        <authorList>
            <person name="Callol A."/>
            <person name="Pajuelo D."/>
            <person name="Ebbesson L."/>
            <person name="Teles M."/>
            <person name="MacKenzie S."/>
            <person name="Amaro C."/>
        </authorList>
    </citation>
    <scope>NUCLEOTIDE SEQUENCE</scope>
</reference>
<reference evidence="1" key="1">
    <citation type="submission" date="2014-11" db="EMBL/GenBank/DDBJ databases">
        <authorList>
            <person name="Amaro Gonzalez C."/>
        </authorList>
    </citation>
    <scope>NUCLEOTIDE SEQUENCE</scope>
</reference>
<protein>
    <submittedName>
        <fullName evidence="1">Uncharacterized protein</fullName>
    </submittedName>
</protein>